<accession>A0ABR2NFJ6</accession>
<name>A0ABR2NFJ6_9ROSI</name>
<organism evidence="1 2">
    <name type="scientific">Hibiscus sabdariffa</name>
    <name type="common">roselle</name>
    <dbReference type="NCBI Taxonomy" id="183260"/>
    <lineage>
        <taxon>Eukaryota</taxon>
        <taxon>Viridiplantae</taxon>
        <taxon>Streptophyta</taxon>
        <taxon>Embryophyta</taxon>
        <taxon>Tracheophyta</taxon>
        <taxon>Spermatophyta</taxon>
        <taxon>Magnoliopsida</taxon>
        <taxon>eudicotyledons</taxon>
        <taxon>Gunneridae</taxon>
        <taxon>Pentapetalae</taxon>
        <taxon>rosids</taxon>
        <taxon>malvids</taxon>
        <taxon>Malvales</taxon>
        <taxon>Malvaceae</taxon>
        <taxon>Malvoideae</taxon>
        <taxon>Hibiscus</taxon>
    </lineage>
</organism>
<reference evidence="1 2" key="1">
    <citation type="journal article" date="2024" name="G3 (Bethesda)">
        <title>Genome assembly of Hibiscus sabdariffa L. provides insights into metabolisms of medicinal natural products.</title>
        <authorList>
            <person name="Kim T."/>
        </authorList>
    </citation>
    <scope>NUCLEOTIDE SEQUENCE [LARGE SCALE GENOMIC DNA]</scope>
    <source>
        <strain evidence="1">TK-2024</strain>
        <tissue evidence="1">Old leaves</tissue>
    </source>
</reference>
<keyword evidence="2" id="KW-1185">Reference proteome</keyword>
<gene>
    <name evidence="1" type="ORF">V6N11_066487</name>
</gene>
<comment type="caution">
    <text evidence="1">The sequence shown here is derived from an EMBL/GenBank/DDBJ whole genome shotgun (WGS) entry which is preliminary data.</text>
</comment>
<dbReference type="Proteomes" id="UP001396334">
    <property type="component" value="Unassembled WGS sequence"/>
</dbReference>
<evidence type="ECO:0000313" key="1">
    <source>
        <dbReference type="EMBL" id="KAK8974946.1"/>
    </source>
</evidence>
<proteinExistence type="predicted"/>
<sequence>MTQGPFDDDGCWRSVLDVICLHRWSYLMVWFLQYRLHLNLDDFSVPGRLSSEKSLNFYFDDNRAEDTRMLINQKDNVFIVSDFKSNYLVLQLDLSSVYLLAGSLTGPGAFNFVSEMVQTSSVVCLTLIETFL</sequence>
<protein>
    <submittedName>
        <fullName evidence="1">Uncharacterized protein</fullName>
    </submittedName>
</protein>
<evidence type="ECO:0000313" key="2">
    <source>
        <dbReference type="Proteomes" id="UP001396334"/>
    </source>
</evidence>
<dbReference type="EMBL" id="JBBPBN010000156">
    <property type="protein sequence ID" value="KAK8974946.1"/>
    <property type="molecule type" value="Genomic_DNA"/>
</dbReference>